<organism evidence="1 2">
    <name type="scientific">Emydomyces testavorans</name>
    <dbReference type="NCBI Taxonomy" id="2070801"/>
    <lineage>
        <taxon>Eukaryota</taxon>
        <taxon>Fungi</taxon>
        <taxon>Dikarya</taxon>
        <taxon>Ascomycota</taxon>
        <taxon>Pezizomycotina</taxon>
        <taxon>Eurotiomycetes</taxon>
        <taxon>Eurotiomycetidae</taxon>
        <taxon>Onygenales</taxon>
        <taxon>Nannizziopsiaceae</taxon>
        <taxon>Emydomyces</taxon>
    </lineage>
</organism>
<gene>
    <name evidence="1" type="ORF">PRK78_004941</name>
</gene>
<dbReference type="PANTHER" id="PTHR47843:SF5">
    <property type="entry name" value="BTB_POZ DOMAIN PROTEIN"/>
    <property type="match status" value="1"/>
</dbReference>
<evidence type="ECO:0000313" key="1">
    <source>
        <dbReference type="EMBL" id="WEW59467.1"/>
    </source>
</evidence>
<dbReference type="EMBL" id="CP120629">
    <property type="protein sequence ID" value="WEW59467.1"/>
    <property type="molecule type" value="Genomic_DNA"/>
</dbReference>
<dbReference type="InterPro" id="IPR011333">
    <property type="entry name" value="SKP1/BTB/POZ_sf"/>
</dbReference>
<sequence>MTRPMSEAQNRCAHLPETTEDTFIQFSQFLYSGDYGVGRSGLIAGSGGLYTELLQEVDTGQVASKENTNMTDSGDCSASRDDNWIKPKFTRKRNSGSVISKASPSERIPLWMKFKTLKYNCRNPTTFSLGINRDSKLNMLLSHAKLYVFADMYQIDELRELSLHKLHERLCNSADVYIPHVLELLRYTHENTVESTRQVDPLRAMVLQYVTCLIEHLAHVPEFQSLVQEFGSLSTSLITSMLTRLD</sequence>
<evidence type="ECO:0000313" key="2">
    <source>
        <dbReference type="Proteomes" id="UP001219355"/>
    </source>
</evidence>
<proteinExistence type="predicted"/>
<reference evidence="1" key="1">
    <citation type="submission" date="2023-03" db="EMBL/GenBank/DDBJ databases">
        <title>Emydomyces testavorans Genome Sequence.</title>
        <authorList>
            <person name="Hoyer L."/>
        </authorList>
    </citation>
    <scope>NUCLEOTIDE SEQUENCE</scope>
    <source>
        <strain evidence="1">16-2883</strain>
    </source>
</reference>
<accession>A0AAF0DKT6</accession>
<protein>
    <submittedName>
        <fullName evidence="1">Uncharacterized protein</fullName>
    </submittedName>
</protein>
<name>A0AAF0DKT6_9EURO</name>
<keyword evidence="2" id="KW-1185">Reference proteome</keyword>
<dbReference type="Gene3D" id="3.30.710.10">
    <property type="entry name" value="Potassium Channel Kv1.1, Chain A"/>
    <property type="match status" value="1"/>
</dbReference>
<dbReference type="AlphaFoldDB" id="A0AAF0DKT6"/>
<dbReference type="Proteomes" id="UP001219355">
    <property type="component" value="Chromosome 3"/>
</dbReference>
<dbReference type="PANTHER" id="PTHR47843">
    <property type="entry name" value="BTB DOMAIN-CONTAINING PROTEIN-RELATED"/>
    <property type="match status" value="1"/>
</dbReference>